<feature type="transmembrane region" description="Helical" evidence="1">
    <location>
        <begin position="31"/>
        <end position="48"/>
    </location>
</feature>
<dbReference type="AlphaFoldDB" id="A0A975XZ30"/>
<accession>A0A975XZ30</accession>
<reference evidence="3" key="1">
    <citation type="submission" date="2021-06" db="EMBL/GenBank/DDBJ databases">
        <title>Complete genome sequence of Nocardioides sp. G188.</title>
        <authorList>
            <person name="Im W.-T."/>
        </authorList>
    </citation>
    <scope>NUCLEOTIDE SEQUENCE</scope>
    <source>
        <strain evidence="3">G188</strain>
    </source>
</reference>
<keyword evidence="4" id="KW-1185">Reference proteome</keyword>
<sequence>MLTDLPIGLWTSAVTLDLVGGRSARPAATRLVGLGLLTAGPTAWSGWADWTTLDEPRQRVGVVHAVTNGVAVALFASSWLARRRGAHGRGRTLGLAASSVLAVGGYLGGHLMASRVAATPPQDQTQPHLQGHTPA</sequence>
<feature type="transmembrane region" description="Helical" evidence="1">
    <location>
        <begin position="93"/>
        <end position="113"/>
    </location>
</feature>
<proteinExistence type="predicted"/>
<keyword evidence="1" id="KW-1133">Transmembrane helix</keyword>
<evidence type="ECO:0000313" key="4">
    <source>
        <dbReference type="Proteomes" id="UP000683575"/>
    </source>
</evidence>
<gene>
    <name evidence="3" type="ORF">KRR39_15105</name>
</gene>
<organism evidence="3 4">
    <name type="scientific">Nocardioides panacis</name>
    <dbReference type="NCBI Taxonomy" id="2849501"/>
    <lineage>
        <taxon>Bacteria</taxon>
        <taxon>Bacillati</taxon>
        <taxon>Actinomycetota</taxon>
        <taxon>Actinomycetes</taxon>
        <taxon>Propionibacteriales</taxon>
        <taxon>Nocardioidaceae</taxon>
        <taxon>Nocardioides</taxon>
    </lineage>
</organism>
<evidence type="ECO:0000313" key="3">
    <source>
        <dbReference type="EMBL" id="QWZ06844.1"/>
    </source>
</evidence>
<dbReference type="EMBL" id="CP077062">
    <property type="protein sequence ID" value="QWZ06844.1"/>
    <property type="molecule type" value="Genomic_DNA"/>
</dbReference>
<evidence type="ECO:0000256" key="1">
    <source>
        <dbReference type="SAM" id="Phobius"/>
    </source>
</evidence>
<protein>
    <recommendedName>
        <fullName evidence="2">DUF2231 domain-containing protein</fullName>
    </recommendedName>
</protein>
<feature type="transmembrane region" description="Helical" evidence="1">
    <location>
        <begin position="60"/>
        <end position="81"/>
    </location>
</feature>
<keyword evidence="1" id="KW-0472">Membrane</keyword>
<dbReference type="KEGG" id="nps:KRR39_15105"/>
<dbReference type="Pfam" id="PF09990">
    <property type="entry name" value="DUF2231"/>
    <property type="match status" value="1"/>
</dbReference>
<dbReference type="Proteomes" id="UP000683575">
    <property type="component" value="Chromosome"/>
</dbReference>
<feature type="domain" description="DUF2231" evidence="2">
    <location>
        <begin position="1"/>
        <end position="113"/>
    </location>
</feature>
<evidence type="ECO:0000259" key="2">
    <source>
        <dbReference type="Pfam" id="PF09990"/>
    </source>
</evidence>
<dbReference type="InterPro" id="IPR019251">
    <property type="entry name" value="DUF2231_TM"/>
</dbReference>
<name>A0A975XZ30_9ACTN</name>
<keyword evidence="1" id="KW-0812">Transmembrane</keyword>